<organism evidence="1">
    <name type="scientific">Cedratvirus lausannensis</name>
    <dbReference type="NCBI Taxonomy" id="2023205"/>
    <lineage>
        <taxon>Viruses</taxon>
        <taxon>Pithoviruses</taxon>
        <taxon>Orthocedratvirinae</taxon>
        <taxon>Alphacedratvirus</taxon>
        <taxon>Alphacedratvirus francolausannense</taxon>
    </lineage>
</organism>
<protein>
    <submittedName>
        <fullName evidence="1">Uncharacterized protein</fullName>
    </submittedName>
</protein>
<accession>A0A285PZ56</accession>
<dbReference type="SUPFAM" id="SSF52540">
    <property type="entry name" value="P-loop containing nucleoside triphosphate hydrolases"/>
    <property type="match status" value="2"/>
</dbReference>
<dbReference type="EMBL" id="LT907979">
    <property type="protein sequence ID" value="SOB74502.1"/>
    <property type="molecule type" value="Genomic_DNA"/>
</dbReference>
<gene>
    <name evidence="1" type="ORF">BQ9231_00619</name>
</gene>
<dbReference type="InterPro" id="IPR027417">
    <property type="entry name" value="P-loop_NTPase"/>
</dbReference>
<proteinExistence type="predicted"/>
<name>A0A285PZ56_9VIRU</name>
<evidence type="ECO:0000313" key="2">
    <source>
        <dbReference type="Proteomes" id="UP000274850"/>
    </source>
</evidence>
<sequence length="296" mass="34375">MSFYQGRLTIPKMSRLDEEQRKVEEELVSIVENREEADKAYDKIRGSLNGKVLCVDLARYLSPAYRKSRHVWTPATFNPAMVYIVDRLDREIRNSRKKSPLLLILAGGPGSGKTTCINKILLDKIEEADLIFDGTMTRFEADQKLIDQALLSGWRVELYFVYRLYHDVVLSMLQRTQLTGRYVGLGKGKDMSRMHVESLICFEQAFYNFCERRNIEFYVIEPKSSGEGIYLDVKEFLSRPRPTVKSLLTIEEKAIAEFIRSGGDERVVELCQKGTRLQTTLEKREHNHLYWNKCNL</sequence>
<dbReference type="Proteomes" id="UP000274850">
    <property type="component" value="Segment"/>
</dbReference>
<keyword evidence="2" id="KW-1185">Reference proteome</keyword>
<reference evidence="1" key="1">
    <citation type="submission" date="2017-08" db="EMBL/GenBank/DDBJ databases">
        <authorList>
            <person name="de Groot N.N."/>
        </authorList>
    </citation>
    <scope>NUCLEOTIDE SEQUENCE</scope>
</reference>
<evidence type="ECO:0000313" key="1">
    <source>
        <dbReference type="EMBL" id="SOB74502.1"/>
    </source>
</evidence>